<dbReference type="OrthoDB" id="10428565at2759"/>
<accession>A0A9D3UEI7</accession>
<evidence type="ECO:0000256" key="1">
    <source>
        <dbReference type="SAM" id="Phobius"/>
    </source>
</evidence>
<keyword evidence="3" id="KW-1185">Reference proteome</keyword>
<dbReference type="Proteomes" id="UP000828251">
    <property type="component" value="Unassembled WGS sequence"/>
</dbReference>
<reference evidence="2 3" key="1">
    <citation type="journal article" date="2021" name="Plant Biotechnol. J.">
        <title>Multi-omics assisted identification of the key and species-specific regulatory components of drought-tolerant mechanisms in Gossypium stocksii.</title>
        <authorList>
            <person name="Yu D."/>
            <person name="Ke L."/>
            <person name="Zhang D."/>
            <person name="Wu Y."/>
            <person name="Sun Y."/>
            <person name="Mei J."/>
            <person name="Sun J."/>
            <person name="Sun Y."/>
        </authorList>
    </citation>
    <scope>NUCLEOTIDE SEQUENCE [LARGE SCALE GENOMIC DNA]</scope>
    <source>
        <strain evidence="3">cv. E1</strain>
        <tissue evidence="2">Leaf</tissue>
    </source>
</reference>
<dbReference type="EMBL" id="JAIQCV010000012">
    <property type="protein sequence ID" value="KAH1039005.1"/>
    <property type="molecule type" value="Genomic_DNA"/>
</dbReference>
<keyword evidence="1" id="KW-0812">Transmembrane</keyword>
<comment type="caution">
    <text evidence="2">The sequence shown here is derived from an EMBL/GenBank/DDBJ whole genome shotgun (WGS) entry which is preliminary data.</text>
</comment>
<feature type="transmembrane region" description="Helical" evidence="1">
    <location>
        <begin position="68"/>
        <end position="88"/>
    </location>
</feature>
<dbReference type="AlphaFoldDB" id="A0A9D3UEI7"/>
<gene>
    <name evidence="2" type="ORF">J1N35_040748</name>
</gene>
<keyword evidence="1" id="KW-1133">Transmembrane helix</keyword>
<evidence type="ECO:0000313" key="3">
    <source>
        <dbReference type="Proteomes" id="UP000828251"/>
    </source>
</evidence>
<feature type="non-terminal residue" evidence="2">
    <location>
        <position position="98"/>
    </location>
</feature>
<keyword evidence="1" id="KW-0472">Membrane</keyword>
<protein>
    <submittedName>
        <fullName evidence="2">Uncharacterized protein</fullName>
    </submittedName>
</protein>
<name>A0A9D3UEI7_9ROSI</name>
<sequence>MSLITKKRDKSQPKLPLSLNFVLDKFKSKKADTFFSNIQGRTFILERGFNPLVPDYEEVLDLVCFHRWMNLAMVPTIPAVILVVLEFYSNLKFSEKNK</sequence>
<evidence type="ECO:0000313" key="2">
    <source>
        <dbReference type="EMBL" id="KAH1039005.1"/>
    </source>
</evidence>
<proteinExistence type="predicted"/>
<organism evidence="2 3">
    <name type="scientific">Gossypium stocksii</name>
    <dbReference type="NCBI Taxonomy" id="47602"/>
    <lineage>
        <taxon>Eukaryota</taxon>
        <taxon>Viridiplantae</taxon>
        <taxon>Streptophyta</taxon>
        <taxon>Embryophyta</taxon>
        <taxon>Tracheophyta</taxon>
        <taxon>Spermatophyta</taxon>
        <taxon>Magnoliopsida</taxon>
        <taxon>eudicotyledons</taxon>
        <taxon>Gunneridae</taxon>
        <taxon>Pentapetalae</taxon>
        <taxon>rosids</taxon>
        <taxon>malvids</taxon>
        <taxon>Malvales</taxon>
        <taxon>Malvaceae</taxon>
        <taxon>Malvoideae</taxon>
        <taxon>Gossypium</taxon>
    </lineage>
</organism>